<dbReference type="EMBL" id="JACGWN010000007">
    <property type="protein sequence ID" value="KAL0443865.1"/>
    <property type="molecule type" value="Genomic_DNA"/>
</dbReference>
<dbReference type="PANTHER" id="PTHR31286">
    <property type="entry name" value="GLYCINE-RICH CELL WALL STRUCTURAL PROTEIN 1.8-LIKE"/>
    <property type="match status" value="1"/>
</dbReference>
<protein>
    <recommendedName>
        <fullName evidence="1">DUF4283 domain-containing protein</fullName>
    </recommendedName>
</protein>
<evidence type="ECO:0000259" key="1">
    <source>
        <dbReference type="Pfam" id="PF14111"/>
    </source>
</evidence>
<name>A0AAW2WUU7_9LAMI</name>
<organism evidence="2">
    <name type="scientific">Sesamum latifolium</name>
    <dbReference type="NCBI Taxonomy" id="2727402"/>
    <lineage>
        <taxon>Eukaryota</taxon>
        <taxon>Viridiplantae</taxon>
        <taxon>Streptophyta</taxon>
        <taxon>Embryophyta</taxon>
        <taxon>Tracheophyta</taxon>
        <taxon>Spermatophyta</taxon>
        <taxon>Magnoliopsida</taxon>
        <taxon>eudicotyledons</taxon>
        <taxon>Gunneridae</taxon>
        <taxon>Pentapetalae</taxon>
        <taxon>asterids</taxon>
        <taxon>lamiids</taxon>
        <taxon>Lamiales</taxon>
        <taxon>Pedaliaceae</taxon>
        <taxon>Sesamum</taxon>
    </lineage>
</organism>
<dbReference type="AlphaFoldDB" id="A0AAW2WUU7"/>
<dbReference type="InterPro" id="IPR040256">
    <property type="entry name" value="At4g02000-like"/>
</dbReference>
<feature type="domain" description="DUF4283" evidence="1">
    <location>
        <begin position="2"/>
        <end position="45"/>
    </location>
</feature>
<dbReference type="Pfam" id="PF14111">
    <property type="entry name" value="DUF4283"/>
    <property type="match status" value="1"/>
</dbReference>
<reference evidence="2" key="1">
    <citation type="submission" date="2020-06" db="EMBL/GenBank/DDBJ databases">
        <authorList>
            <person name="Li T."/>
            <person name="Hu X."/>
            <person name="Zhang T."/>
            <person name="Song X."/>
            <person name="Zhang H."/>
            <person name="Dai N."/>
            <person name="Sheng W."/>
            <person name="Hou X."/>
            <person name="Wei L."/>
        </authorList>
    </citation>
    <scope>NUCLEOTIDE SEQUENCE</scope>
    <source>
        <strain evidence="2">KEN1</strain>
        <tissue evidence="2">Leaf</tissue>
    </source>
</reference>
<reference evidence="2" key="2">
    <citation type="journal article" date="2024" name="Plant">
        <title>Genomic evolution and insights into agronomic trait innovations of Sesamum species.</title>
        <authorList>
            <person name="Miao H."/>
            <person name="Wang L."/>
            <person name="Qu L."/>
            <person name="Liu H."/>
            <person name="Sun Y."/>
            <person name="Le M."/>
            <person name="Wang Q."/>
            <person name="Wei S."/>
            <person name="Zheng Y."/>
            <person name="Lin W."/>
            <person name="Duan Y."/>
            <person name="Cao H."/>
            <person name="Xiong S."/>
            <person name="Wang X."/>
            <person name="Wei L."/>
            <person name="Li C."/>
            <person name="Ma Q."/>
            <person name="Ju M."/>
            <person name="Zhao R."/>
            <person name="Li G."/>
            <person name="Mu C."/>
            <person name="Tian Q."/>
            <person name="Mei H."/>
            <person name="Zhang T."/>
            <person name="Gao T."/>
            <person name="Zhang H."/>
        </authorList>
    </citation>
    <scope>NUCLEOTIDE SEQUENCE</scope>
    <source>
        <strain evidence="2">KEN1</strain>
    </source>
</reference>
<evidence type="ECO:0000313" key="2">
    <source>
        <dbReference type="EMBL" id="KAL0443865.1"/>
    </source>
</evidence>
<proteinExistence type="predicted"/>
<sequence length="119" mass="13997">MSVRRLNEERFTFQFNHKIDFNRTLEGGPWIFDKQLIILNKLDGNQNPCEVDLNKCVFIVFIHDLPYEQRSQAMAQYIGNSIGEMVGIDWVDSDLITFSSIKIKIWMDVTKALRRVMKL</sequence>
<dbReference type="PANTHER" id="PTHR31286:SF167">
    <property type="entry name" value="OS09G0268800 PROTEIN"/>
    <property type="match status" value="1"/>
</dbReference>
<gene>
    <name evidence="2" type="ORF">Slati_2109200</name>
</gene>
<dbReference type="InterPro" id="IPR025558">
    <property type="entry name" value="DUF4283"/>
</dbReference>
<comment type="caution">
    <text evidence="2">The sequence shown here is derived from an EMBL/GenBank/DDBJ whole genome shotgun (WGS) entry which is preliminary data.</text>
</comment>
<accession>A0AAW2WUU7</accession>